<proteinExistence type="predicted"/>
<evidence type="ECO:0000313" key="3">
    <source>
        <dbReference type="Proteomes" id="UP000184048"/>
    </source>
</evidence>
<evidence type="ECO:0000313" key="2">
    <source>
        <dbReference type="EMBL" id="SHF53189.1"/>
    </source>
</evidence>
<dbReference type="AlphaFoldDB" id="A0A1M5CEQ1"/>
<organism evidence="2 3">
    <name type="scientific">Flavisolibacter ginsengisoli DSM 18119</name>
    <dbReference type="NCBI Taxonomy" id="1121884"/>
    <lineage>
        <taxon>Bacteria</taxon>
        <taxon>Pseudomonadati</taxon>
        <taxon>Bacteroidota</taxon>
        <taxon>Chitinophagia</taxon>
        <taxon>Chitinophagales</taxon>
        <taxon>Chitinophagaceae</taxon>
        <taxon>Flavisolibacter</taxon>
    </lineage>
</organism>
<dbReference type="OrthoDB" id="653235at2"/>
<dbReference type="RefSeq" id="WP_072836055.1">
    <property type="nucleotide sequence ID" value="NZ_FQUU01000012.1"/>
</dbReference>
<reference evidence="2 3" key="1">
    <citation type="submission" date="2016-11" db="EMBL/GenBank/DDBJ databases">
        <authorList>
            <person name="Jaros S."/>
            <person name="Januszkiewicz K."/>
            <person name="Wedrychowicz H."/>
        </authorList>
    </citation>
    <scope>NUCLEOTIDE SEQUENCE [LARGE SCALE GENOMIC DNA]</scope>
    <source>
        <strain evidence="2 3">DSM 18119</strain>
    </source>
</reference>
<name>A0A1M5CEQ1_9BACT</name>
<feature type="chain" id="PRO_5009909274" description="YD repeat-containing protein" evidence="1">
    <location>
        <begin position="24"/>
        <end position="514"/>
    </location>
</feature>
<sequence length="514" mass="57335">MKKIMKPITVLATTLVLMLTACRKPNDIIQSPAPPPGKLTNQFQIVIDSLPGESLTGVANVFAMVTLVNDQGITVINAKKLSLNFTGKYFAEKLQLPGGNYKLTQLLIINGNNETRFAAPIANSMKAALVSRPLSIDVSIPNSNLLIVPVQVLRIGSGDFAETYGYPRGSFNLPPEIPNNPVPGKLFYTVKVKAAVKIGAIDYDSIPASLRLTTWDANNERSLSFISLQPGTNDVKLPLNVAKYQLTLEKWGITDEVTLMKADVKEGMAIMLGGSKAAKKLTSEVTLNLVEGVYKAYSKTAYEYRGDGNINKIIFFLKKADNTPYVSMTEEFIYSNGRLDKVNKYNENKNLMGYISFSYDQQGRVSAMDHKMNGEQTIAAVSYSDVLSRKEININYQYPGKLIDMNYNMVLTNGNIQEGASATSNHSSELSKYYYDMNINPYVHMNWPDLFLSHNSKNNVAASQQSFYGSYPVAVPRSYVYSYDNEGYPKELVREYKSPVTNQYLYTTKTVYYY</sequence>
<gene>
    <name evidence="2" type="ORF">SAMN02745131_02907</name>
</gene>
<protein>
    <recommendedName>
        <fullName evidence="4">YD repeat-containing protein</fullName>
    </recommendedName>
</protein>
<keyword evidence="3" id="KW-1185">Reference proteome</keyword>
<dbReference type="STRING" id="1121884.SAMN02745131_02907"/>
<dbReference type="PROSITE" id="PS51257">
    <property type="entry name" value="PROKAR_LIPOPROTEIN"/>
    <property type="match status" value="1"/>
</dbReference>
<feature type="signal peptide" evidence="1">
    <location>
        <begin position="1"/>
        <end position="23"/>
    </location>
</feature>
<accession>A0A1M5CEQ1</accession>
<dbReference type="Proteomes" id="UP000184048">
    <property type="component" value="Unassembled WGS sequence"/>
</dbReference>
<evidence type="ECO:0008006" key="4">
    <source>
        <dbReference type="Google" id="ProtNLM"/>
    </source>
</evidence>
<evidence type="ECO:0000256" key="1">
    <source>
        <dbReference type="SAM" id="SignalP"/>
    </source>
</evidence>
<dbReference type="EMBL" id="FQUU01000012">
    <property type="protein sequence ID" value="SHF53189.1"/>
    <property type="molecule type" value="Genomic_DNA"/>
</dbReference>
<keyword evidence="1" id="KW-0732">Signal</keyword>